<feature type="domain" description="Solute-binding protein family 5" evidence="5">
    <location>
        <begin position="121"/>
        <end position="527"/>
    </location>
</feature>
<evidence type="ECO:0000256" key="4">
    <source>
        <dbReference type="SAM" id="SignalP"/>
    </source>
</evidence>
<dbReference type="STRING" id="69974.MPLDJ20_20716"/>
<comment type="similarity">
    <text evidence="2">Belongs to the bacterial solute-binding protein 5 family.</text>
</comment>
<dbReference type="Pfam" id="PF00496">
    <property type="entry name" value="SBP_bac_5"/>
    <property type="match status" value="1"/>
</dbReference>
<evidence type="ECO:0000259" key="5">
    <source>
        <dbReference type="Pfam" id="PF00496"/>
    </source>
</evidence>
<dbReference type="SUPFAM" id="SSF53850">
    <property type="entry name" value="Periplasmic binding protein-like II"/>
    <property type="match status" value="1"/>
</dbReference>
<dbReference type="InterPro" id="IPR030678">
    <property type="entry name" value="Peptide/Ni-bd"/>
</dbReference>
<dbReference type="Proteomes" id="UP000045285">
    <property type="component" value="Unassembled WGS sequence"/>
</dbReference>
<dbReference type="GO" id="GO:0030288">
    <property type="term" value="C:outer membrane-bounded periplasmic space"/>
    <property type="evidence" value="ECO:0007669"/>
    <property type="project" value="TreeGrafter"/>
</dbReference>
<dbReference type="InterPro" id="IPR039424">
    <property type="entry name" value="SBP_5"/>
</dbReference>
<dbReference type="EMBL" id="CCMZ01000015">
    <property type="protein sequence ID" value="CDX16844.1"/>
    <property type="molecule type" value="Genomic_DNA"/>
</dbReference>
<keyword evidence="7" id="KW-1185">Reference proteome</keyword>
<proteinExistence type="inferred from homology"/>
<dbReference type="PROSITE" id="PS51318">
    <property type="entry name" value="TAT"/>
    <property type="match status" value="1"/>
</dbReference>
<name>A0A090DR20_MESPL</name>
<feature type="signal peptide" evidence="4">
    <location>
        <begin position="1"/>
        <end position="31"/>
    </location>
</feature>
<dbReference type="GO" id="GO:1904680">
    <property type="term" value="F:peptide transmembrane transporter activity"/>
    <property type="evidence" value="ECO:0007669"/>
    <property type="project" value="TreeGrafter"/>
</dbReference>
<dbReference type="PANTHER" id="PTHR30290:SF64">
    <property type="entry name" value="ABC TRANSPORTER PERIPLASMIC BINDING PROTEIN"/>
    <property type="match status" value="1"/>
</dbReference>
<keyword evidence="3 4" id="KW-0732">Signal</keyword>
<evidence type="ECO:0000256" key="2">
    <source>
        <dbReference type="ARBA" id="ARBA00005695"/>
    </source>
</evidence>
<protein>
    <submittedName>
        <fullName evidence="6">Putative oligopeptide transporter subunit periplasmic-binding component of ABC superfamily transporter</fullName>
    </submittedName>
</protein>
<organism evidence="6 7">
    <name type="scientific">Mesorhizobium plurifarium</name>
    <dbReference type="NCBI Taxonomy" id="69974"/>
    <lineage>
        <taxon>Bacteria</taxon>
        <taxon>Pseudomonadati</taxon>
        <taxon>Pseudomonadota</taxon>
        <taxon>Alphaproteobacteria</taxon>
        <taxon>Hyphomicrobiales</taxon>
        <taxon>Phyllobacteriaceae</taxon>
        <taxon>Mesorhizobium</taxon>
    </lineage>
</organism>
<evidence type="ECO:0000256" key="3">
    <source>
        <dbReference type="ARBA" id="ARBA00022729"/>
    </source>
</evidence>
<dbReference type="InterPro" id="IPR006311">
    <property type="entry name" value="TAT_signal"/>
</dbReference>
<comment type="subcellular location">
    <subcellularLocation>
        <location evidence="1">Periplasm</location>
    </subcellularLocation>
</comment>
<evidence type="ECO:0000313" key="6">
    <source>
        <dbReference type="EMBL" id="CDX16844.1"/>
    </source>
</evidence>
<dbReference type="Gene3D" id="3.40.190.10">
    <property type="entry name" value="Periplasmic binding protein-like II"/>
    <property type="match status" value="1"/>
</dbReference>
<gene>
    <name evidence="6" type="primary">yejA</name>
    <name evidence="6" type="ORF">MPL3356_220241</name>
</gene>
<dbReference type="GO" id="GO:0015833">
    <property type="term" value="P:peptide transport"/>
    <property type="evidence" value="ECO:0007669"/>
    <property type="project" value="TreeGrafter"/>
</dbReference>
<evidence type="ECO:0000313" key="7">
    <source>
        <dbReference type="Proteomes" id="UP000045285"/>
    </source>
</evidence>
<reference evidence="7" key="1">
    <citation type="submission" date="2014-08" db="EMBL/GenBank/DDBJ databases">
        <authorList>
            <person name="Moulin L."/>
        </authorList>
    </citation>
    <scope>NUCLEOTIDE SEQUENCE [LARGE SCALE GENOMIC DNA]</scope>
</reference>
<dbReference type="PIRSF" id="PIRSF002741">
    <property type="entry name" value="MppA"/>
    <property type="match status" value="1"/>
</dbReference>
<evidence type="ECO:0000256" key="1">
    <source>
        <dbReference type="ARBA" id="ARBA00004418"/>
    </source>
</evidence>
<dbReference type="GO" id="GO:0042884">
    <property type="term" value="P:microcin transport"/>
    <property type="evidence" value="ECO:0007669"/>
    <property type="project" value="TreeGrafter"/>
</dbReference>
<dbReference type="CDD" id="cd08497">
    <property type="entry name" value="MbnE-like"/>
    <property type="match status" value="1"/>
</dbReference>
<dbReference type="GO" id="GO:0043190">
    <property type="term" value="C:ATP-binding cassette (ABC) transporter complex"/>
    <property type="evidence" value="ECO:0007669"/>
    <property type="project" value="InterPro"/>
</dbReference>
<dbReference type="Gene3D" id="3.10.105.10">
    <property type="entry name" value="Dipeptide-binding Protein, Domain 3"/>
    <property type="match status" value="1"/>
</dbReference>
<sequence length="625" mass="69788">MERRTLLPRRDFLALGAAATAAALLPGRAFADTPTGVKLHGLSAFGDLKYKPDFTHFDYVDVDAPQGGTFNFSPPNWGANQSPQTFNTLNSFVPKGDSPQRMEMCFDSLMVRALDEPDAVYGLIANGVTISDDRNVFTFSLRPEARFHDGTPLTADDVAFTFKLLKDKGHPDYALSLTHLDDAAAKDTHTVELKFSGKQSARTILNVVGFPILSKAFFTANPFDSSQLNPPLGSSAYKVGRWSAGAWIEYERVANYWGNDLPINRGQNNFGRIRIEFYQDRTAGFEAFKKGEILYREEFTSRVWATAYDFPAFTTGKVIKHEFPAETTPSMQATAVNQRREQFKDPRVRQAIALCFDFEWTRRNFFYGSYERSQSCFEKSDFRAEGMPTPQELALLEPLRGQLPPETFGEAVAQPPSDGSGRDRKQLSAALKLLAQAGWKRSGDFVVNDKGGRLAAEFLVDDETFVQVYSPWVANMKAIGIDASIRLVDSAQYQLRQSTFDFDLLSAAFNFSATPTRDDLEIFFHSRSAAISGSRNLSGVASPAVDALIDAVGAAKDRESLTTAMRALDRALRARRDWIPSWYLANHRSAYWDMFGFPEQKPDFGFPVEALWWFDKGKAAKIGKA</sequence>
<dbReference type="AlphaFoldDB" id="A0A090DR20"/>
<dbReference type="InterPro" id="IPR000914">
    <property type="entry name" value="SBP_5_dom"/>
</dbReference>
<accession>A0A090DR20</accession>
<dbReference type="PANTHER" id="PTHR30290">
    <property type="entry name" value="PERIPLASMIC BINDING COMPONENT OF ABC TRANSPORTER"/>
    <property type="match status" value="1"/>
</dbReference>
<feature type="chain" id="PRO_5001854278" evidence="4">
    <location>
        <begin position="32"/>
        <end position="625"/>
    </location>
</feature>